<keyword evidence="6" id="KW-0819">tRNA processing</keyword>
<accession>W7U6Y2</accession>
<evidence type="ECO:0000313" key="11">
    <source>
        <dbReference type="Proteomes" id="UP000019335"/>
    </source>
</evidence>
<proteinExistence type="predicted"/>
<keyword evidence="4 10" id="KW-0808">Transferase</keyword>
<evidence type="ECO:0000313" key="10">
    <source>
        <dbReference type="EMBL" id="EWM28621.1"/>
    </source>
</evidence>
<dbReference type="InterPro" id="IPR049470">
    <property type="entry name" value="TRM61_C"/>
</dbReference>
<feature type="region of interest" description="Disordered" evidence="8">
    <location>
        <begin position="429"/>
        <end position="466"/>
    </location>
</feature>
<dbReference type="EMBL" id="AZIL01000279">
    <property type="protein sequence ID" value="EWM28621.1"/>
    <property type="molecule type" value="Genomic_DNA"/>
</dbReference>
<feature type="domain" description="tRNA (adenine(58)-N(1))-methyltransferase catalytic subunit TRM61 C-terminal" evidence="9">
    <location>
        <begin position="94"/>
        <end position="196"/>
    </location>
</feature>
<evidence type="ECO:0000256" key="4">
    <source>
        <dbReference type="ARBA" id="ARBA00022679"/>
    </source>
</evidence>
<evidence type="ECO:0000256" key="7">
    <source>
        <dbReference type="ARBA" id="ARBA00023242"/>
    </source>
</evidence>
<evidence type="ECO:0000256" key="1">
    <source>
        <dbReference type="ARBA" id="ARBA00004123"/>
    </source>
</evidence>
<dbReference type="PANTHER" id="PTHR12133:SF2">
    <property type="entry name" value="TRNA (ADENINE(58)-N(1))-METHYLTRANSFERASE CATALYTIC SUBUNIT TRMT61A"/>
    <property type="match status" value="1"/>
</dbReference>
<keyword evidence="3 10" id="KW-0489">Methyltransferase</keyword>
<reference evidence="10 11" key="1">
    <citation type="journal article" date="2014" name="Mol. Plant">
        <title>Chromosome Scale Genome Assembly and Transcriptome Profiling of Nannochloropsis gaditana in Nitrogen Depletion.</title>
        <authorList>
            <person name="Corteggiani Carpinelli E."/>
            <person name="Telatin A."/>
            <person name="Vitulo N."/>
            <person name="Forcato C."/>
            <person name="D'Angelo M."/>
            <person name="Schiavon R."/>
            <person name="Vezzi A."/>
            <person name="Giacometti G.M."/>
            <person name="Morosinotto T."/>
            <person name="Valle G."/>
        </authorList>
    </citation>
    <scope>NUCLEOTIDE SEQUENCE [LARGE SCALE GENOMIC DNA]</scope>
    <source>
        <strain evidence="10 11">B-31</strain>
    </source>
</reference>
<evidence type="ECO:0000256" key="3">
    <source>
        <dbReference type="ARBA" id="ARBA00022603"/>
    </source>
</evidence>
<organism evidence="10 11">
    <name type="scientific">Nannochloropsis gaditana</name>
    <dbReference type="NCBI Taxonomy" id="72520"/>
    <lineage>
        <taxon>Eukaryota</taxon>
        <taxon>Sar</taxon>
        <taxon>Stramenopiles</taxon>
        <taxon>Ochrophyta</taxon>
        <taxon>Eustigmatophyceae</taxon>
        <taxon>Eustigmatales</taxon>
        <taxon>Monodopsidaceae</taxon>
        <taxon>Nannochloropsis</taxon>
    </lineage>
</organism>
<dbReference type="OrthoDB" id="1925287at2759"/>
<feature type="compositionally biased region" description="Basic and acidic residues" evidence="8">
    <location>
        <begin position="362"/>
        <end position="404"/>
    </location>
</feature>
<dbReference type="GO" id="GO:0160107">
    <property type="term" value="F:tRNA (adenine(58)-N1)-methyltransferase activity"/>
    <property type="evidence" value="ECO:0007669"/>
    <property type="project" value="UniProtKB-EC"/>
</dbReference>
<feature type="region of interest" description="Disordered" evidence="8">
    <location>
        <begin position="213"/>
        <end position="250"/>
    </location>
</feature>
<keyword evidence="7" id="KW-0539">Nucleus</keyword>
<dbReference type="Pfam" id="PF08704">
    <property type="entry name" value="GCD14"/>
    <property type="match status" value="2"/>
</dbReference>
<dbReference type="PROSITE" id="PS51620">
    <property type="entry name" value="SAM_TRM61"/>
    <property type="match status" value="1"/>
</dbReference>
<dbReference type="SUPFAM" id="SSF53335">
    <property type="entry name" value="S-adenosyl-L-methionine-dependent methyltransferases"/>
    <property type="match status" value="1"/>
</dbReference>
<comment type="caution">
    <text evidence="10">The sequence shown here is derived from an EMBL/GenBank/DDBJ whole genome shotgun (WGS) entry which is preliminary data.</text>
</comment>
<evidence type="ECO:0000256" key="5">
    <source>
        <dbReference type="ARBA" id="ARBA00022691"/>
    </source>
</evidence>
<dbReference type="GO" id="GO:0031515">
    <property type="term" value="C:tRNA (m1A) methyltransferase complex"/>
    <property type="evidence" value="ECO:0007669"/>
    <property type="project" value="InterPro"/>
</dbReference>
<dbReference type="GO" id="GO:0005634">
    <property type="term" value="C:nucleus"/>
    <property type="evidence" value="ECO:0007669"/>
    <property type="project" value="UniProtKB-SubCell"/>
</dbReference>
<gene>
    <name evidence="10" type="ORF">Naga_100009g97</name>
</gene>
<evidence type="ECO:0000256" key="2">
    <source>
        <dbReference type="ARBA" id="ARBA00012796"/>
    </source>
</evidence>
<dbReference type="Proteomes" id="UP000019335">
    <property type="component" value="Chromosome 4"/>
</dbReference>
<dbReference type="Gene3D" id="3.10.330.20">
    <property type="match status" value="1"/>
</dbReference>
<keyword evidence="5" id="KW-0949">S-adenosyl-L-methionine</keyword>
<evidence type="ECO:0000256" key="8">
    <source>
        <dbReference type="SAM" id="MobiDB-lite"/>
    </source>
</evidence>
<dbReference type="AlphaFoldDB" id="W7U6Y2"/>
<dbReference type="Pfam" id="PF14801">
    <property type="entry name" value="TrmI-like_N"/>
    <property type="match status" value="1"/>
</dbReference>
<keyword evidence="11" id="KW-1185">Reference proteome</keyword>
<dbReference type="InterPro" id="IPR029063">
    <property type="entry name" value="SAM-dependent_MTases_sf"/>
</dbReference>
<dbReference type="InterPro" id="IPR014816">
    <property type="entry name" value="tRNA_MeTrfase_Gcd14"/>
</dbReference>
<evidence type="ECO:0000256" key="6">
    <source>
        <dbReference type="ARBA" id="ARBA00022694"/>
    </source>
</evidence>
<name>W7U6Y2_9STRA</name>
<dbReference type="GO" id="GO:0030488">
    <property type="term" value="P:tRNA methylation"/>
    <property type="evidence" value="ECO:0007669"/>
    <property type="project" value="InterPro"/>
</dbReference>
<feature type="compositionally biased region" description="Basic and acidic residues" evidence="8">
    <location>
        <begin position="213"/>
        <end position="224"/>
    </location>
</feature>
<dbReference type="Gene3D" id="3.40.50.150">
    <property type="entry name" value="Vaccinia Virus protein VP39"/>
    <property type="match status" value="1"/>
</dbReference>
<comment type="subcellular location">
    <subcellularLocation>
        <location evidence="1">Nucleus</location>
    </subcellularLocation>
</comment>
<dbReference type="PANTHER" id="PTHR12133">
    <property type="entry name" value="TRNA (ADENINE(58)-N(1))-METHYLTRANSFERASE"/>
    <property type="match status" value="1"/>
</dbReference>
<feature type="region of interest" description="Disordered" evidence="8">
    <location>
        <begin position="348"/>
        <end position="409"/>
    </location>
</feature>
<feature type="domain" description="tRNA (adenine(58)-N(1))-methyltransferase catalytic subunit TRM61 C-terminal" evidence="9">
    <location>
        <begin position="260"/>
        <end position="423"/>
    </location>
</feature>
<dbReference type="EC" id="2.1.1.220" evidence="2"/>
<sequence>MDFALVQEWEREESQRGTPSTKPDGRVVCTATKRRRPFQAGDMVVVMERHDSYSHVYLEPGGMFQNRLGHFHHDDIIGKHVGAKVMSRSAGGRFIRLLLPSPELWTMSIKQRTQIVQDLDQSMVVFKLGLRPGMRVLESGTGSGAMSHAILRSISPHGHLHTFEFNEARAIDAQVDFERNRVSHLVTVMHGDICQDLSLSDEESTIVCTSAHMETESDGKDPLGEHNGLAPNGTAAASQPEAPPPLAHPPAVSVAPVARTLRGRIDAVFLDVPSPWLAIPLAAAVLKANARIATYSPCFEQVFKTCEALREHNFHSIRTMEVRHKQFELRRTCMPHLDFGDGDSVGVGEDLGGAAEKGNGVRGDDQNTAHARETGPKKSESEGMEAWRSKRKHREAEGGKDARPFAKARPVMRGHTAFLTFAVAGLHPPKSLGPGAVGPTVPAPWIPTSGPPAPAPDPVDELAAEA</sequence>
<evidence type="ECO:0000259" key="9">
    <source>
        <dbReference type="Pfam" id="PF08704"/>
    </source>
</evidence>
<feature type="compositionally biased region" description="Pro residues" evidence="8">
    <location>
        <begin position="441"/>
        <end position="457"/>
    </location>
</feature>
<protein>
    <recommendedName>
        <fullName evidence="2">tRNA (adenine(58)-N(1))-methyltransferase</fullName>
        <ecNumber evidence="2">2.1.1.220</ecNumber>
    </recommendedName>
</protein>